<evidence type="ECO:0000256" key="3">
    <source>
        <dbReference type="ARBA" id="ARBA00022553"/>
    </source>
</evidence>
<evidence type="ECO:0000256" key="4">
    <source>
        <dbReference type="ARBA" id="ARBA00022679"/>
    </source>
</evidence>
<dbReference type="InterPro" id="IPR003594">
    <property type="entry name" value="HATPase_dom"/>
</dbReference>
<proteinExistence type="predicted"/>
<dbReference type="InterPro" id="IPR035965">
    <property type="entry name" value="PAS-like_dom_sf"/>
</dbReference>
<gene>
    <name evidence="11" type="primary">phoR_1</name>
    <name evidence="11" type="ORF">ENSA7_27420</name>
</gene>
<dbReference type="SMART" id="SM00387">
    <property type="entry name" value="HATPase_c"/>
    <property type="match status" value="1"/>
</dbReference>
<dbReference type="InterPro" id="IPR005467">
    <property type="entry name" value="His_kinase_dom"/>
</dbReference>
<comment type="catalytic activity">
    <reaction evidence="1">
        <text>ATP + protein L-histidine = ADP + protein N-phospho-L-histidine.</text>
        <dbReference type="EC" id="2.7.13.3"/>
    </reaction>
</comment>
<feature type="domain" description="PAS" evidence="10">
    <location>
        <begin position="159"/>
        <end position="210"/>
    </location>
</feature>
<evidence type="ECO:0000256" key="8">
    <source>
        <dbReference type="SAM" id="MobiDB-lite"/>
    </source>
</evidence>
<evidence type="ECO:0000256" key="2">
    <source>
        <dbReference type="ARBA" id="ARBA00012438"/>
    </source>
</evidence>
<evidence type="ECO:0000256" key="7">
    <source>
        <dbReference type="ARBA" id="ARBA00023136"/>
    </source>
</evidence>
<keyword evidence="7" id="KW-0472">Membrane</keyword>
<dbReference type="AlphaFoldDB" id="A0A2S9YR36"/>
<dbReference type="SMART" id="SM00388">
    <property type="entry name" value="HisKA"/>
    <property type="match status" value="1"/>
</dbReference>
<evidence type="ECO:0000256" key="5">
    <source>
        <dbReference type="ARBA" id="ARBA00022777"/>
    </source>
</evidence>
<accession>A0A2S9YR36</accession>
<dbReference type="CDD" id="cd16922">
    <property type="entry name" value="HATPase_EvgS-ArcB-TorS-like"/>
    <property type="match status" value="1"/>
</dbReference>
<evidence type="ECO:0000256" key="1">
    <source>
        <dbReference type="ARBA" id="ARBA00000085"/>
    </source>
</evidence>
<dbReference type="EC" id="2.7.13.3" evidence="2"/>
<dbReference type="Gene3D" id="1.10.287.130">
    <property type="match status" value="1"/>
</dbReference>
<evidence type="ECO:0000256" key="6">
    <source>
        <dbReference type="ARBA" id="ARBA00023012"/>
    </source>
</evidence>
<comment type="caution">
    <text evidence="11">The sequence shown here is derived from an EMBL/GenBank/DDBJ whole genome shotgun (WGS) entry which is preliminary data.</text>
</comment>
<dbReference type="OrthoDB" id="9762798at2"/>
<evidence type="ECO:0000313" key="12">
    <source>
        <dbReference type="Proteomes" id="UP000238823"/>
    </source>
</evidence>
<dbReference type="GO" id="GO:0009927">
    <property type="term" value="F:histidine phosphotransfer kinase activity"/>
    <property type="evidence" value="ECO:0007669"/>
    <property type="project" value="TreeGrafter"/>
</dbReference>
<dbReference type="InterPro" id="IPR036890">
    <property type="entry name" value="HATPase_C_sf"/>
</dbReference>
<dbReference type="SUPFAM" id="SSF55785">
    <property type="entry name" value="PYP-like sensor domain (PAS domain)"/>
    <property type="match status" value="1"/>
</dbReference>
<keyword evidence="4 11" id="KW-0808">Transferase</keyword>
<dbReference type="Pfam" id="PF08448">
    <property type="entry name" value="PAS_4"/>
    <property type="match status" value="1"/>
</dbReference>
<dbReference type="CDD" id="cd00130">
    <property type="entry name" value="PAS"/>
    <property type="match status" value="1"/>
</dbReference>
<evidence type="ECO:0000259" key="10">
    <source>
        <dbReference type="PROSITE" id="PS50112"/>
    </source>
</evidence>
<dbReference type="NCBIfam" id="TIGR00229">
    <property type="entry name" value="sensory_box"/>
    <property type="match status" value="1"/>
</dbReference>
<feature type="domain" description="Histidine kinase" evidence="9">
    <location>
        <begin position="280"/>
        <end position="499"/>
    </location>
</feature>
<dbReference type="RefSeq" id="WP_106089762.1">
    <property type="nucleotide sequence ID" value="NZ_PVNL01000052.1"/>
</dbReference>
<keyword evidence="5" id="KW-0418">Kinase</keyword>
<dbReference type="SUPFAM" id="SSF55874">
    <property type="entry name" value="ATPase domain of HSP90 chaperone/DNA topoisomerase II/histidine kinase"/>
    <property type="match status" value="1"/>
</dbReference>
<dbReference type="Pfam" id="PF00512">
    <property type="entry name" value="HisKA"/>
    <property type="match status" value="1"/>
</dbReference>
<protein>
    <recommendedName>
        <fullName evidence="2">histidine kinase</fullName>
        <ecNumber evidence="2">2.7.13.3</ecNumber>
    </recommendedName>
</protein>
<dbReference type="InterPro" id="IPR004358">
    <property type="entry name" value="Sig_transdc_His_kin-like_C"/>
</dbReference>
<dbReference type="FunFam" id="1.10.287.130:FF:000001">
    <property type="entry name" value="Two-component sensor histidine kinase"/>
    <property type="match status" value="1"/>
</dbReference>
<dbReference type="Gene3D" id="3.30.450.20">
    <property type="entry name" value="PAS domain"/>
    <property type="match status" value="2"/>
</dbReference>
<dbReference type="GO" id="GO:0005886">
    <property type="term" value="C:plasma membrane"/>
    <property type="evidence" value="ECO:0007669"/>
    <property type="project" value="TreeGrafter"/>
</dbReference>
<dbReference type="InterPro" id="IPR003661">
    <property type="entry name" value="HisK_dim/P_dom"/>
</dbReference>
<sequence length="624" mass="67463">MKSTSGEQVRAGGDPSDATAQLTPARARLPHDELLEAMPNRAALLDREGRVISANRAWLSPMANEHPDAPAWRPVGSHYLAGLTPGGPNDEVGAFVASMLEVLDGRRRRYESEVSRDGPRGRSWFLIQVSAVEGPKRLALVTEEDVSARWRAQEALIHSENRLRTIITGAPIVLFSIDPDGILSLFDGLGAAGLGVSPERVIGRSVFEVFAHVPQLLGAVRRAMTGETTVTTAPIGRLTFELRCSPAVTSEDRLEGVVGIATDITERARIERLKNEFVSIVSHELRTPLTSIRGSLGLLDGGVVGQLEPRTSSLVKIALSNTERLIRLVNDILDLDKIETGKLELRSEALDPVVLANEAIAEIAGYAEECGITLVREFEPSCELRGDRDRLLQVLINLLSNAIKFSKNGDTVHVELAEIAVGTVRFSVRDEGPGIAEDQLPKLFRKFSQLDESDTRSVGGSGLGLAISKAIVDAHGGVIGVESQPGAGSRFHFEVGEGERPVRRFRAESGPFRKPRRALAEGQRSNPVLELVDGAAGLIGSAGADPSRELARDMARDMARELHRQATDLARRRGLAVPVRSALIRVASSLANFVTNPSNVDDHGQRQALAEALRTLEDEAQRSL</sequence>
<dbReference type="PROSITE" id="PS50112">
    <property type="entry name" value="PAS"/>
    <property type="match status" value="1"/>
</dbReference>
<dbReference type="SUPFAM" id="SSF47384">
    <property type="entry name" value="Homodimeric domain of signal transducing histidine kinase"/>
    <property type="match status" value="1"/>
</dbReference>
<dbReference type="CDD" id="cd00082">
    <property type="entry name" value="HisKA"/>
    <property type="match status" value="1"/>
</dbReference>
<dbReference type="Proteomes" id="UP000238823">
    <property type="component" value="Unassembled WGS sequence"/>
</dbReference>
<dbReference type="PRINTS" id="PR00344">
    <property type="entry name" value="BCTRLSENSOR"/>
</dbReference>
<dbReference type="GO" id="GO:0000155">
    <property type="term" value="F:phosphorelay sensor kinase activity"/>
    <property type="evidence" value="ECO:0007669"/>
    <property type="project" value="InterPro"/>
</dbReference>
<dbReference type="InterPro" id="IPR013656">
    <property type="entry name" value="PAS_4"/>
</dbReference>
<keyword evidence="3" id="KW-0597">Phosphoprotein</keyword>
<dbReference type="InterPro" id="IPR000014">
    <property type="entry name" value="PAS"/>
</dbReference>
<keyword evidence="6" id="KW-0902">Two-component regulatory system</keyword>
<evidence type="ECO:0000313" key="11">
    <source>
        <dbReference type="EMBL" id="PRQ07522.1"/>
    </source>
</evidence>
<dbReference type="PANTHER" id="PTHR43047:SF72">
    <property type="entry name" value="OSMOSENSING HISTIDINE PROTEIN KINASE SLN1"/>
    <property type="match status" value="1"/>
</dbReference>
<organism evidence="11 12">
    <name type="scientific">Enhygromyxa salina</name>
    <dbReference type="NCBI Taxonomy" id="215803"/>
    <lineage>
        <taxon>Bacteria</taxon>
        <taxon>Pseudomonadati</taxon>
        <taxon>Myxococcota</taxon>
        <taxon>Polyangia</taxon>
        <taxon>Nannocystales</taxon>
        <taxon>Nannocystaceae</taxon>
        <taxon>Enhygromyxa</taxon>
    </lineage>
</organism>
<dbReference type="PROSITE" id="PS50109">
    <property type="entry name" value="HIS_KIN"/>
    <property type="match status" value="1"/>
</dbReference>
<dbReference type="Pfam" id="PF02518">
    <property type="entry name" value="HATPase_c"/>
    <property type="match status" value="1"/>
</dbReference>
<dbReference type="EMBL" id="PVNL01000052">
    <property type="protein sequence ID" value="PRQ07522.1"/>
    <property type="molecule type" value="Genomic_DNA"/>
</dbReference>
<dbReference type="FunFam" id="3.30.565.10:FF:000006">
    <property type="entry name" value="Sensor histidine kinase WalK"/>
    <property type="match status" value="1"/>
</dbReference>
<dbReference type="Gene3D" id="3.30.565.10">
    <property type="entry name" value="Histidine kinase-like ATPase, C-terminal domain"/>
    <property type="match status" value="1"/>
</dbReference>
<evidence type="ECO:0000259" key="9">
    <source>
        <dbReference type="PROSITE" id="PS50109"/>
    </source>
</evidence>
<dbReference type="PANTHER" id="PTHR43047">
    <property type="entry name" value="TWO-COMPONENT HISTIDINE PROTEIN KINASE"/>
    <property type="match status" value="1"/>
</dbReference>
<dbReference type="InterPro" id="IPR036097">
    <property type="entry name" value="HisK_dim/P_sf"/>
</dbReference>
<reference evidence="11 12" key="1">
    <citation type="submission" date="2018-03" db="EMBL/GenBank/DDBJ databases">
        <title>Draft Genome Sequences of the Obligatory Marine Myxobacteria Enhygromyxa salina SWB007.</title>
        <authorList>
            <person name="Poehlein A."/>
            <person name="Moghaddam J.A."/>
            <person name="Harms H."/>
            <person name="Alanjari M."/>
            <person name="Koenig G.M."/>
            <person name="Daniel R."/>
            <person name="Schaeberle T.F."/>
        </authorList>
    </citation>
    <scope>NUCLEOTIDE SEQUENCE [LARGE SCALE GENOMIC DNA]</scope>
    <source>
        <strain evidence="11 12">SWB007</strain>
    </source>
</reference>
<name>A0A2S9YR36_9BACT</name>
<feature type="region of interest" description="Disordered" evidence="8">
    <location>
        <begin position="1"/>
        <end position="22"/>
    </location>
</feature>